<organism evidence="1 2">
    <name type="scientific">Limosa lapponica baueri</name>
    <dbReference type="NCBI Taxonomy" id="1758121"/>
    <lineage>
        <taxon>Eukaryota</taxon>
        <taxon>Metazoa</taxon>
        <taxon>Chordata</taxon>
        <taxon>Craniata</taxon>
        <taxon>Vertebrata</taxon>
        <taxon>Euteleostomi</taxon>
        <taxon>Archelosauria</taxon>
        <taxon>Archosauria</taxon>
        <taxon>Dinosauria</taxon>
        <taxon>Saurischia</taxon>
        <taxon>Theropoda</taxon>
        <taxon>Coelurosauria</taxon>
        <taxon>Aves</taxon>
        <taxon>Neognathae</taxon>
        <taxon>Neoaves</taxon>
        <taxon>Charadriiformes</taxon>
        <taxon>Scolopacidae</taxon>
        <taxon>Limosa</taxon>
    </lineage>
</organism>
<reference evidence="2" key="1">
    <citation type="submission" date="2017-11" db="EMBL/GenBank/DDBJ databases">
        <authorList>
            <person name="Lima N.C."/>
            <person name="Parody-Merino A.M."/>
            <person name="Battley P.F."/>
            <person name="Fidler A.E."/>
            <person name="Prosdocimi F."/>
        </authorList>
    </citation>
    <scope>NUCLEOTIDE SEQUENCE [LARGE SCALE GENOMIC DNA]</scope>
</reference>
<dbReference type="Proteomes" id="UP000233556">
    <property type="component" value="Unassembled WGS sequence"/>
</dbReference>
<evidence type="ECO:0000313" key="1">
    <source>
        <dbReference type="EMBL" id="PKU42203.1"/>
    </source>
</evidence>
<keyword evidence="1" id="KW-0808">Transferase</keyword>
<keyword evidence="1" id="KW-0695">RNA-directed DNA polymerase</keyword>
<reference evidence="2" key="2">
    <citation type="submission" date="2017-12" db="EMBL/GenBank/DDBJ databases">
        <title>Genome sequence of the Bar-tailed Godwit (Limosa lapponica baueri).</title>
        <authorList>
            <person name="Lima N.C.B."/>
            <person name="Parody-Merino A.M."/>
            <person name="Battley P.F."/>
            <person name="Fidler A.E."/>
            <person name="Prosdocimi F."/>
        </authorList>
    </citation>
    <scope>NUCLEOTIDE SEQUENCE [LARGE SCALE GENOMIC DNA]</scope>
</reference>
<sequence>MIWHGEQEVPTAERVKLVGSKNASNRMTPCKGMKFPLVIRWGLVMSGIPQELVLGPVLLNIFDGDMGSGIECTLTKFVDFTKLSGVVDTPEGRDAIQRDFDILERWASVNLMKFNKAKCNTLHLDSGNPKHGYRLGNE</sequence>
<dbReference type="OrthoDB" id="416454at2759"/>
<dbReference type="PANTHER" id="PTHR33332">
    <property type="entry name" value="REVERSE TRANSCRIPTASE DOMAIN-CONTAINING PROTEIN"/>
    <property type="match status" value="1"/>
</dbReference>
<dbReference type="AlphaFoldDB" id="A0A2I0U8A5"/>
<dbReference type="EMBL" id="KZ506021">
    <property type="protein sequence ID" value="PKU42203.1"/>
    <property type="molecule type" value="Genomic_DNA"/>
</dbReference>
<keyword evidence="1" id="KW-0548">Nucleotidyltransferase</keyword>
<keyword evidence="2" id="KW-1185">Reference proteome</keyword>
<gene>
    <name evidence="1" type="ORF">llap_7499</name>
</gene>
<dbReference type="GO" id="GO:0003964">
    <property type="term" value="F:RNA-directed DNA polymerase activity"/>
    <property type="evidence" value="ECO:0007669"/>
    <property type="project" value="UniProtKB-KW"/>
</dbReference>
<evidence type="ECO:0000313" key="2">
    <source>
        <dbReference type="Proteomes" id="UP000233556"/>
    </source>
</evidence>
<protein>
    <submittedName>
        <fullName evidence="1">Rna-directed dna polymerase from mobile element jockey-like</fullName>
    </submittedName>
</protein>
<name>A0A2I0U8A5_LIMLA</name>
<accession>A0A2I0U8A5</accession>
<proteinExistence type="predicted"/>